<dbReference type="Pfam" id="PF00677">
    <property type="entry name" value="Lum_binding"/>
    <property type="match status" value="2"/>
</dbReference>
<evidence type="ECO:0000256" key="4">
    <source>
        <dbReference type="ARBA" id="ARBA00012827"/>
    </source>
</evidence>
<evidence type="ECO:0000256" key="7">
    <source>
        <dbReference type="ARBA" id="ARBA00022679"/>
    </source>
</evidence>
<feature type="domain" description="Lumazine-binding" evidence="12">
    <location>
        <begin position="1"/>
        <end position="93"/>
    </location>
</feature>
<accession>A0A4U1JBJ7</accession>
<keyword evidence="7 13" id="KW-0808">Transferase</keyword>
<dbReference type="SUPFAM" id="SSF63380">
    <property type="entry name" value="Riboflavin synthase domain-like"/>
    <property type="match status" value="2"/>
</dbReference>
<dbReference type="Proteomes" id="UP000309215">
    <property type="component" value="Unassembled WGS sequence"/>
</dbReference>
<evidence type="ECO:0000256" key="1">
    <source>
        <dbReference type="ARBA" id="ARBA00000968"/>
    </source>
</evidence>
<evidence type="ECO:0000256" key="8">
    <source>
        <dbReference type="ARBA" id="ARBA00022737"/>
    </source>
</evidence>
<dbReference type="AlphaFoldDB" id="A0A4U1JBJ7"/>
<dbReference type="EC" id="2.5.1.9" evidence="4 9"/>
<dbReference type="NCBIfam" id="NF006767">
    <property type="entry name" value="PRK09289.1"/>
    <property type="match status" value="1"/>
</dbReference>
<dbReference type="InterPro" id="IPR001783">
    <property type="entry name" value="Lumazine-bd"/>
</dbReference>
<evidence type="ECO:0000256" key="10">
    <source>
        <dbReference type="PROSITE-ProRule" id="PRU00524"/>
    </source>
</evidence>
<feature type="domain" description="Lumazine-binding" evidence="12">
    <location>
        <begin position="94"/>
        <end position="198"/>
    </location>
</feature>
<dbReference type="RefSeq" id="WP_136930321.1">
    <property type="nucleotide sequence ID" value="NZ_SSMQ01000017.1"/>
</dbReference>
<evidence type="ECO:0000259" key="12">
    <source>
        <dbReference type="PROSITE" id="PS51177"/>
    </source>
</evidence>
<dbReference type="PANTHER" id="PTHR21098:SF12">
    <property type="entry name" value="RIBOFLAVIN SYNTHASE"/>
    <property type="match status" value="1"/>
</dbReference>
<dbReference type="InterPro" id="IPR026017">
    <property type="entry name" value="Lumazine-bd_dom"/>
</dbReference>
<dbReference type="NCBIfam" id="TIGR00187">
    <property type="entry name" value="ribE"/>
    <property type="match status" value="1"/>
</dbReference>
<dbReference type="InterPro" id="IPR023366">
    <property type="entry name" value="ATP_synth_asu-like_sf"/>
</dbReference>
<reference evidence="13 14" key="1">
    <citation type="submission" date="2019-04" db="EMBL/GenBank/DDBJ databases">
        <authorList>
            <person name="Li Y."/>
            <person name="Wang J."/>
        </authorList>
    </citation>
    <scope>NUCLEOTIDE SEQUENCE [LARGE SCALE GENOMIC DNA]</scope>
    <source>
        <strain evidence="13 14">DSM 14668</strain>
    </source>
</reference>
<feature type="repeat" description="Lumazine-binding" evidence="10">
    <location>
        <begin position="94"/>
        <end position="198"/>
    </location>
</feature>
<proteinExistence type="predicted"/>
<evidence type="ECO:0000256" key="5">
    <source>
        <dbReference type="ARBA" id="ARBA00013950"/>
    </source>
</evidence>
<comment type="catalytic activity">
    <reaction evidence="1">
        <text>2 6,7-dimethyl-8-(1-D-ribityl)lumazine + H(+) = 5-amino-6-(D-ribitylamino)uracil + riboflavin</text>
        <dbReference type="Rhea" id="RHEA:20772"/>
        <dbReference type="ChEBI" id="CHEBI:15378"/>
        <dbReference type="ChEBI" id="CHEBI:15934"/>
        <dbReference type="ChEBI" id="CHEBI:57986"/>
        <dbReference type="ChEBI" id="CHEBI:58201"/>
        <dbReference type="EC" id="2.5.1.9"/>
    </reaction>
</comment>
<dbReference type="Gene3D" id="2.40.30.20">
    <property type="match status" value="2"/>
</dbReference>
<sequence length="246" mass="26056">MFTGLVETIGILRQRAGSPVARAFIECSLGPLELGESISVNGACLTVDRIRKAGFECDMSSETLDRTTLGALVVGARVHLERAMKLGGRMGGHMVLGHVDGIGRVSERAPSGDATRLVVEADGGLAPYLADKGSVAIDGVSLTINRVTDQGQGRSSRVVFEVMLVPHTLGRTNLGNLRPGQAVNLEVDVLARYVARQLSIASGARATSSSEEAPGWGGKVAENDEHHHHESRDERLLAKLRSGGFL</sequence>
<organism evidence="13 14">
    <name type="scientific">Polyangium fumosum</name>
    <dbReference type="NCBI Taxonomy" id="889272"/>
    <lineage>
        <taxon>Bacteria</taxon>
        <taxon>Pseudomonadati</taxon>
        <taxon>Myxococcota</taxon>
        <taxon>Polyangia</taxon>
        <taxon>Polyangiales</taxon>
        <taxon>Polyangiaceae</taxon>
        <taxon>Polyangium</taxon>
    </lineage>
</organism>
<feature type="repeat" description="Lumazine-binding" evidence="10">
    <location>
        <begin position="1"/>
        <end position="93"/>
    </location>
</feature>
<dbReference type="FunFam" id="2.40.30.20:FF:000004">
    <property type="entry name" value="Riboflavin synthase, alpha subunit"/>
    <property type="match status" value="1"/>
</dbReference>
<evidence type="ECO:0000256" key="2">
    <source>
        <dbReference type="ARBA" id="ARBA00002803"/>
    </source>
</evidence>
<dbReference type="EMBL" id="SSMQ01000017">
    <property type="protein sequence ID" value="TKD07405.1"/>
    <property type="molecule type" value="Genomic_DNA"/>
</dbReference>
<feature type="region of interest" description="Disordered" evidence="11">
    <location>
        <begin position="204"/>
        <end position="235"/>
    </location>
</feature>
<keyword evidence="6" id="KW-0686">Riboflavin biosynthesis</keyword>
<comment type="function">
    <text evidence="2">Catalyzes the dismutation of two molecules of 6,7-dimethyl-8-ribityllumazine, resulting in the formation of riboflavin and 5-amino-6-(D-ribitylamino)uracil.</text>
</comment>
<dbReference type="GO" id="GO:0009231">
    <property type="term" value="P:riboflavin biosynthetic process"/>
    <property type="evidence" value="ECO:0007669"/>
    <property type="project" value="UniProtKB-KW"/>
</dbReference>
<dbReference type="CDD" id="cd00402">
    <property type="entry name" value="Riboflavin_synthase_like"/>
    <property type="match status" value="1"/>
</dbReference>
<dbReference type="PANTHER" id="PTHR21098">
    <property type="entry name" value="RIBOFLAVIN SYNTHASE ALPHA CHAIN"/>
    <property type="match status" value="1"/>
</dbReference>
<evidence type="ECO:0000256" key="3">
    <source>
        <dbReference type="ARBA" id="ARBA00004887"/>
    </source>
</evidence>
<keyword evidence="8" id="KW-0677">Repeat</keyword>
<dbReference type="PIRSF" id="PIRSF000498">
    <property type="entry name" value="Riboflavin_syn_A"/>
    <property type="match status" value="1"/>
</dbReference>
<gene>
    <name evidence="13" type="ORF">E8A74_18350</name>
</gene>
<name>A0A4U1JBJ7_9BACT</name>
<dbReference type="PROSITE" id="PS51177">
    <property type="entry name" value="LUMAZINE_BIND"/>
    <property type="match status" value="2"/>
</dbReference>
<dbReference type="GO" id="GO:0004746">
    <property type="term" value="F:riboflavin synthase activity"/>
    <property type="evidence" value="ECO:0007669"/>
    <property type="project" value="UniProtKB-UniRule"/>
</dbReference>
<evidence type="ECO:0000256" key="6">
    <source>
        <dbReference type="ARBA" id="ARBA00022619"/>
    </source>
</evidence>
<comment type="pathway">
    <text evidence="3">Cofactor biosynthesis; riboflavin biosynthesis; riboflavin from 2-hydroxy-3-oxobutyl phosphate and 5-amino-6-(D-ribitylamino)uracil: step 2/2.</text>
</comment>
<evidence type="ECO:0000256" key="9">
    <source>
        <dbReference type="NCBIfam" id="TIGR00187"/>
    </source>
</evidence>
<evidence type="ECO:0000256" key="11">
    <source>
        <dbReference type="SAM" id="MobiDB-lite"/>
    </source>
</evidence>
<dbReference type="InterPro" id="IPR017938">
    <property type="entry name" value="Riboflavin_synthase-like_b-brl"/>
</dbReference>
<dbReference type="OrthoDB" id="9788537at2"/>
<feature type="compositionally biased region" description="Basic and acidic residues" evidence="11">
    <location>
        <begin position="221"/>
        <end position="235"/>
    </location>
</feature>
<protein>
    <recommendedName>
        <fullName evidence="5 9">Riboflavin synthase</fullName>
        <ecNumber evidence="4 9">2.5.1.9</ecNumber>
    </recommendedName>
</protein>
<evidence type="ECO:0000313" key="13">
    <source>
        <dbReference type="EMBL" id="TKD07405.1"/>
    </source>
</evidence>
<evidence type="ECO:0000313" key="14">
    <source>
        <dbReference type="Proteomes" id="UP000309215"/>
    </source>
</evidence>
<comment type="caution">
    <text evidence="13">The sequence shown here is derived from an EMBL/GenBank/DDBJ whole genome shotgun (WGS) entry which is preliminary data.</text>
</comment>
<keyword evidence="14" id="KW-1185">Reference proteome</keyword>